<dbReference type="EMBL" id="FNHG01000017">
    <property type="protein sequence ID" value="SDM66186.1"/>
    <property type="molecule type" value="Genomic_DNA"/>
</dbReference>
<sequence length="164" mass="18129">MNHTLAALAAIMTLSTGALAQEIADAETTARAYMAHYSAVDFDAMESYMAEDFVFDDSTALGDGVGPDGLHHEGRESSLAMLRDFAQTYQPIELGFVWDTVFQSNDRVVFMGEVNALYPTETEGQTFRWRAPQVTVITVRDGRITHHQDFANYATPDQSLVIGQ</sequence>
<dbReference type="Proteomes" id="UP000199759">
    <property type="component" value="Unassembled WGS sequence"/>
</dbReference>
<evidence type="ECO:0000313" key="4">
    <source>
        <dbReference type="Proteomes" id="UP000199759"/>
    </source>
</evidence>
<feature type="domain" description="SnoaL-like" evidence="2">
    <location>
        <begin position="30"/>
        <end position="147"/>
    </location>
</feature>
<feature type="signal peptide" evidence="1">
    <location>
        <begin position="1"/>
        <end position="20"/>
    </location>
</feature>
<dbReference type="OrthoDB" id="7631194at2"/>
<dbReference type="RefSeq" id="WP_091771203.1">
    <property type="nucleotide sequence ID" value="NZ_FNHG01000017.1"/>
</dbReference>
<keyword evidence="4" id="KW-1185">Reference proteome</keyword>
<dbReference type="Gene3D" id="3.10.450.50">
    <property type="match status" value="1"/>
</dbReference>
<dbReference type="Pfam" id="PF12680">
    <property type="entry name" value="SnoaL_2"/>
    <property type="match status" value="1"/>
</dbReference>
<organism evidence="3 4">
    <name type="scientific">Maricaulis salignorans</name>
    <dbReference type="NCBI Taxonomy" id="144026"/>
    <lineage>
        <taxon>Bacteria</taxon>
        <taxon>Pseudomonadati</taxon>
        <taxon>Pseudomonadota</taxon>
        <taxon>Alphaproteobacteria</taxon>
        <taxon>Maricaulales</taxon>
        <taxon>Maricaulaceae</taxon>
        <taxon>Maricaulis</taxon>
    </lineage>
</organism>
<proteinExistence type="predicted"/>
<dbReference type="InterPro" id="IPR037401">
    <property type="entry name" value="SnoaL-like"/>
</dbReference>
<evidence type="ECO:0000259" key="2">
    <source>
        <dbReference type="Pfam" id="PF12680"/>
    </source>
</evidence>
<reference evidence="3 4" key="1">
    <citation type="submission" date="2016-10" db="EMBL/GenBank/DDBJ databases">
        <authorList>
            <person name="de Groot N.N."/>
        </authorList>
    </citation>
    <scope>NUCLEOTIDE SEQUENCE [LARGE SCALE GENOMIC DNA]</scope>
    <source>
        <strain evidence="3 4">DSM 16077</strain>
    </source>
</reference>
<keyword evidence="1" id="KW-0732">Signal</keyword>
<dbReference type="AlphaFoldDB" id="A0A1G9V2F4"/>
<feature type="chain" id="PRO_5011713183" evidence="1">
    <location>
        <begin position="21"/>
        <end position="164"/>
    </location>
</feature>
<evidence type="ECO:0000256" key="1">
    <source>
        <dbReference type="SAM" id="SignalP"/>
    </source>
</evidence>
<name>A0A1G9V2F4_9PROT</name>
<gene>
    <name evidence="3" type="ORF">SAMN04488568_11755</name>
</gene>
<accession>A0A1G9V2F4</accession>
<dbReference type="InterPro" id="IPR032710">
    <property type="entry name" value="NTF2-like_dom_sf"/>
</dbReference>
<dbReference type="SUPFAM" id="SSF54427">
    <property type="entry name" value="NTF2-like"/>
    <property type="match status" value="1"/>
</dbReference>
<protein>
    <submittedName>
        <fullName evidence="3">SnoaL-like domain-containing protein</fullName>
    </submittedName>
</protein>
<evidence type="ECO:0000313" key="3">
    <source>
        <dbReference type="EMBL" id="SDM66186.1"/>
    </source>
</evidence>